<feature type="compositionally biased region" description="Low complexity" evidence="1">
    <location>
        <begin position="1"/>
        <end position="14"/>
    </location>
</feature>
<dbReference type="Proteomes" id="UP001219518">
    <property type="component" value="Unassembled WGS sequence"/>
</dbReference>
<reference evidence="2" key="2">
    <citation type="journal article" date="2023" name="BMC Genomics">
        <title>Pest status, molecular evolution, and epigenetic factors derived from the genome assembly of Frankliniella fusca, a thysanopteran phytovirus vector.</title>
        <authorList>
            <person name="Catto M.A."/>
            <person name="Labadie P.E."/>
            <person name="Jacobson A.L."/>
            <person name="Kennedy G.G."/>
            <person name="Srinivasan R."/>
            <person name="Hunt B.G."/>
        </authorList>
    </citation>
    <scope>NUCLEOTIDE SEQUENCE</scope>
    <source>
        <strain evidence="2">PL_HMW_Pooled</strain>
    </source>
</reference>
<feature type="non-terminal residue" evidence="2">
    <location>
        <position position="220"/>
    </location>
</feature>
<proteinExistence type="predicted"/>
<comment type="caution">
    <text evidence="2">The sequence shown here is derived from an EMBL/GenBank/DDBJ whole genome shotgun (WGS) entry which is preliminary data.</text>
</comment>
<protein>
    <submittedName>
        <fullName evidence="2">Sodium- and chloride-dependent glycine transporter 2</fullName>
    </submittedName>
</protein>
<accession>A0AAE1I531</accession>
<dbReference type="EMBL" id="JAHWGI010001436">
    <property type="protein sequence ID" value="KAK3932475.1"/>
    <property type="molecule type" value="Genomic_DNA"/>
</dbReference>
<feature type="region of interest" description="Disordered" evidence="1">
    <location>
        <begin position="1"/>
        <end position="127"/>
    </location>
</feature>
<evidence type="ECO:0000256" key="1">
    <source>
        <dbReference type="SAM" id="MobiDB-lite"/>
    </source>
</evidence>
<name>A0AAE1I531_9NEOP</name>
<gene>
    <name evidence="2" type="ORF">KUF71_012652</name>
</gene>
<feature type="compositionally biased region" description="Polar residues" evidence="1">
    <location>
        <begin position="84"/>
        <end position="99"/>
    </location>
</feature>
<evidence type="ECO:0000313" key="3">
    <source>
        <dbReference type="Proteomes" id="UP001219518"/>
    </source>
</evidence>
<feature type="compositionally biased region" description="Pro residues" evidence="1">
    <location>
        <begin position="15"/>
        <end position="44"/>
    </location>
</feature>
<sequence length="220" mass="22449">GSGRRPAIAAASHRAPPPPRPCPAPAPPPPRPRPAPAPPPPRPRPAAVRRGPGLALASPGGGGRRRAQGAGIVLGVLGPGPAAQSPTAPSEGTTPPHSQTRTRGRNHQTSGRVGHCRETSLRGPQPRVALGPGALGHIKCIHGHHVTAQGAPSTPTAGLSELCLHAYDCTAEQGVENAFLISYLSNSDVTRGMCLAMIINNASGRCDNEGVDPLLTVRSI</sequence>
<keyword evidence="3" id="KW-1185">Reference proteome</keyword>
<organism evidence="2 3">
    <name type="scientific">Frankliniella fusca</name>
    <dbReference type="NCBI Taxonomy" id="407009"/>
    <lineage>
        <taxon>Eukaryota</taxon>
        <taxon>Metazoa</taxon>
        <taxon>Ecdysozoa</taxon>
        <taxon>Arthropoda</taxon>
        <taxon>Hexapoda</taxon>
        <taxon>Insecta</taxon>
        <taxon>Pterygota</taxon>
        <taxon>Neoptera</taxon>
        <taxon>Paraneoptera</taxon>
        <taxon>Thysanoptera</taxon>
        <taxon>Terebrantia</taxon>
        <taxon>Thripoidea</taxon>
        <taxon>Thripidae</taxon>
        <taxon>Frankliniella</taxon>
    </lineage>
</organism>
<feature type="compositionally biased region" description="Low complexity" evidence="1">
    <location>
        <begin position="45"/>
        <end position="58"/>
    </location>
</feature>
<evidence type="ECO:0000313" key="2">
    <source>
        <dbReference type="EMBL" id="KAK3932475.1"/>
    </source>
</evidence>
<reference evidence="2" key="1">
    <citation type="submission" date="2021-07" db="EMBL/GenBank/DDBJ databases">
        <authorList>
            <person name="Catto M.A."/>
            <person name="Jacobson A."/>
            <person name="Kennedy G."/>
            <person name="Labadie P."/>
            <person name="Hunt B.G."/>
            <person name="Srinivasan R."/>
        </authorList>
    </citation>
    <scope>NUCLEOTIDE SEQUENCE</scope>
    <source>
        <strain evidence="2">PL_HMW_Pooled</strain>
        <tissue evidence="2">Head</tissue>
    </source>
</reference>
<dbReference type="AlphaFoldDB" id="A0AAE1I531"/>